<feature type="domain" description="ABC3 transporter permease C-terminal" evidence="8">
    <location>
        <begin position="279"/>
        <end position="411"/>
    </location>
</feature>
<feature type="transmembrane region" description="Helical" evidence="7">
    <location>
        <begin position="20"/>
        <end position="43"/>
    </location>
</feature>
<feature type="transmembrane region" description="Helical" evidence="7">
    <location>
        <begin position="374"/>
        <end position="401"/>
    </location>
</feature>
<dbReference type="Pfam" id="PF12704">
    <property type="entry name" value="MacB_PCD"/>
    <property type="match status" value="1"/>
</dbReference>
<evidence type="ECO:0000313" key="11">
    <source>
        <dbReference type="Proteomes" id="UP001199296"/>
    </source>
</evidence>
<dbReference type="PANTHER" id="PTHR30489">
    <property type="entry name" value="LIPOPROTEIN-RELEASING SYSTEM TRANSMEMBRANE PROTEIN LOLE"/>
    <property type="match status" value="1"/>
</dbReference>
<dbReference type="EMBL" id="JAJFAT010000010">
    <property type="protein sequence ID" value="MCC3145322.1"/>
    <property type="molecule type" value="Genomic_DNA"/>
</dbReference>
<keyword evidence="5 7" id="KW-1133">Transmembrane helix</keyword>
<dbReference type="InterPro" id="IPR051447">
    <property type="entry name" value="Lipoprotein-release_system"/>
</dbReference>
<accession>A0AAW4X0J3</accession>
<comment type="similarity">
    <text evidence="2">Belongs to the ABC-4 integral membrane protein family. LolC/E subfamily.</text>
</comment>
<dbReference type="InterPro" id="IPR025857">
    <property type="entry name" value="MacB_PCD"/>
</dbReference>
<dbReference type="AlphaFoldDB" id="A0AAW4X0J3"/>
<evidence type="ECO:0000256" key="2">
    <source>
        <dbReference type="ARBA" id="ARBA00005236"/>
    </source>
</evidence>
<evidence type="ECO:0000256" key="6">
    <source>
        <dbReference type="ARBA" id="ARBA00023136"/>
    </source>
</evidence>
<keyword evidence="4 7" id="KW-0812">Transmembrane</keyword>
<evidence type="ECO:0000256" key="3">
    <source>
        <dbReference type="ARBA" id="ARBA00022475"/>
    </source>
</evidence>
<gene>
    <name evidence="10" type="ORF">LJ207_08300</name>
</gene>
<evidence type="ECO:0000256" key="7">
    <source>
        <dbReference type="SAM" id="Phobius"/>
    </source>
</evidence>
<protein>
    <submittedName>
        <fullName evidence="10">FtsX-like permease family protein</fullName>
    </submittedName>
</protein>
<organism evidence="10 11">
    <name type="scientific">Halanaerobium polyolivorans</name>
    <dbReference type="NCBI Taxonomy" id="2886943"/>
    <lineage>
        <taxon>Bacteria</taxon>
        <taxon>Bacillati</taxon>
        <taxon>Bacillota</taxon>
        <taxon>Clostridia</taxon>
        <taxon>Halanaerobiales</taxon>
        <taxon>Halanaerobiaceae</taxon>
        <taxon>Halanaerobium</taxon>
    </lineage>
</organism>
<evidence type="ECO:0000313" key="10">
    <source>
        <dbReference type="EMBL" id="MCC3145322.1"/>
    </source>
</evidence>
<feature type="domain" description="MacB-like periplasmic core" evidence="9">
    <location>
        <begin position="20"/>
        <end position="245"/>
    </location>
</feature>
<proteinExistence type="inferred from homology"/>
<evidence type="ECO:0000256" key="1">
    <source>
        <dbReference type="ARBA" id="ARBA00004651"/>
    </source>
</evidence>
<evidence type="ECO:0000256" key="4">
    <source>
        <dbReference type="ARBA" id="ARBA00022692"/>
    </source>
</evidence>
<dbReference type="RefSeq" id="WP_229345956.1">
    <property type="nucleotide sequence ID" value="NZ_JAJFAT010000010.1"/>
</dbReference>
<dbReference type="GO" id="GO:0044874">
    <property type="term" value="P:lipoprotein localization to outer membrane"/>
    <property type="evidence" value="ECO:0007669"/>
    <property type="project" value="TreeGrafter"/>
</dbReference>
<reference evidence="10 11" key="1">
    <citation type="submission" date="2021-10" db="EMBL/GenBank/DDBJ databases">
        <authorList>
            <person name="Grouzdev D.S."/>
            <person name="Pantiukh K.S."/>
            <person name="Krutkina M.S."/>
        </authorList>
    </citation>
    <scope>NUCLEOTIDE SEQUENCE [LARGE SCALE GENOMIC DNA]</scope>
    <source>
        <strain evidence="10 11">Z-7514</strain>
    </source>
</reference>
<dbReference type="InterPro" id="IPR003838">
    <property type="entry name" value="ABC3_permease_C"/>
</dbReference>
<feature type="transmembrane region" description="Helical" evidence="7">
    <location>
        <begin position="279"/>
        <end position="300"/>
    </location>
</feature>
<dbReference type="Pfam" id="PF02687">
    <property type="entry name" value="FtsX"/>
    <property type="match status" value="1"/>
</dbReference>
<keyword evidence="6 7" id="KW-0472">Membrane</keyword>
<keyword evidence="3" id="KW-1003">Cell membrane</keyword>
<feature type="transmembrane region" description="Helical" evidence="7">
    <location>
        <begin position="323"/>
        <end position="350"/>
    </location>
</feature>
<dbReference type="Proteomes" id="UP001199296">
    <property type="component" value="Unassembled WGS sequence"/>
</dbReference>
<dbReference type="GO" id="GO:0098797">
    <property type="term" value="C:plasma membrane protein complex"/>
    <property type="evidence" value="ECO:0007669"/>
    <property type="project" value="TreeGrafter"/>
</dbReference>
<keyword evidence="11" id="KW-1185">Reference proteome</keyword>
<dbReference type="PANTHER" id="PTHR30489:SF0">
    <property type="entry name" value="LIPOPROTEIN-RELEASING SYSTEM TRANSMEMBRANE PROTEIN LOLE"/>
    <property type="match status" value="1"/>
</dbReference>
<comment type="subcellular location">
    <subcellularLocation>
        <location evidence="1">Cell membrane</location>
        <topology evidence="1">Multi-pass membrane protein</topology>
    </subcellularLocation>
</comment>
<comment type="caution">
    <text evidence="10">The sequence shown here is derived from an EMBL/GenBank/DDBJ whole genome shotgun (WGS) entry which is preliminary data.</text>
</comment>
<name>A0AAW4X0J3_9FIRM</name>
<evidence type="ECO:0000259" key="9">
    <source>
        <dbReference type="Pfam" id="PF12704"/>
    </source>
</evidence>
<sequence length="420" mass="47282">MIYLFKVAWRNLSRNKVRTFVSVLAITAVVMIVIFARGLMLGFTESNFQTYIDNNYGHLRITDREYEIRETLLPLDYTVDGFAGEGKSEMITEIKSLDRVEHVLPRIRFGAMASIDDSLIRMVGVGIDSAAENDYGALKADLKRGRMPERENEIYLGSGLLQRLNAELGDRVTFSFADAYQSLRGRSFQIVGIRESGVTQLDDNFFYLPLSTVQDMLWMEDEATELLVFAADTGEAAALQTEINELLRERNADNYSTVLWNKADPLIEMYNEVGNLMNLVYVLFILLGSIVVISSLNMIIRERTSEIGMMAALGLKEKEIMKIFVYEGAFMGVLGSLMGVIGGGIITFYYSLEGIQVEVFAELMEELDVLVEPVFYLIFNFENLILSFVLGVVVVTLACLFPAYKAAKMDPVDALHYIDD</sequence>
<evidence type="ECO:0000256" key="5">
    <source>
        <dbReference type="ARBA" id="ARBA00022989"/>
    </source>
</evidence>
<evidence type="ECO:0000259" key="8">
    <source>
        <dbReference type="Pfam" id="PF02687"/>
    </source>
</evidence>